<gene>
    <name evidence="3" type="ORF">ACIO7M_28115</name>
</gene>
<dbReference type="RefSeq" id="WP_402385802.1">
    <property type="nucleotide sequence ID" value="NZ_JBIUYY010000014.1"/>
</dbReference>
<keyword evidence="4" id="KW-1185">Reference proteome</keyword>
<evidence type="ECO:0000256" key="2">
    <source>
        <dbReference type="SAM" id="Phobius"/>
    </source>
</evidence>
<sequence length="779" mass="81821">MAEPADNQGASPAPARRRWLRRAVVLLCGTPLLGALVQPPAPADAAETGSVDVQLTTVAPAAPVKGDTLTISGTVVNNGRETITAAHVGLRVGSALSDRTSIDEAADRNGFRAGTDPGEVDQAYSVKIASLPSKVSQTFTLTIPVNKLELEKEGVYPLGVSLSGETDSRPYEQVLGIKRTFLPWQPEPAAKRSQLTYLWPLISTTRLTAETGSDEVQTPVFLDDSLADELRTGGRLERMVSLGKELPITWVIDPDLLYTVDAMTKGYRYRTPDGRVVQGRNKAVAEQWLASLEAAVQGKKVVALPFADPDIASLAHQGKDVSGTLGQLRPATDKAKQAVETVLHVTPSTDFSWPVDGAIDPSIVNVATSAGAHHVLARSDSLQETGALGYTPSAARPIGAGATAVVADADLSTAFEGDMLSAANSTLAVQRFLAHSLALNLQKTDSQRSFVVTPQRMPSASQAQSMAEALRALQAGRWTQPADLEAAAAAKPDAGVNTQVPGAGQYPDALRKTELPVAAFEKIRTTLNTLDHFKAILTAPDRVEIPFGNTTNREMSTSWRGRPQDAGHYRNQVQQYLVGLTEKVKLVPKSDATLSGHSATIPVSVQNGLVQDVQGLVLRVKSANPTRLVFGKSGQAEQQVTVQGGHSQTVKFTANATASGPVEVTAQLFTENGVPYGKERRFTVEATEITPTVMLVIAGGVLLLVLAGVKMYASRKRVAARAAAGDPAEPAGDGGEPAGDPAEPAGGGQPADGTQPSDGTPDTGAQSTGRSGAGETVDR</sequence>
<comment type="caution">
    <text evidence="3">The sequence shown here is derived from an EMBL/GenBank/DDBJ whole genome shotgun (WGS) entry which is preliminary data.</text>
</comment>
<organism evidence="3 4">
    <name type="scientific">Streptomyces toxytricini</name>
    <name type="common">Actinomyces toxytricini</name>
    <dbReference type="NCBI Taxonomy" id="67369"/>
    <lineage>
        <taxon>Bacteria</taxon>
        <taxon>Bacillati</taxon>
        <taxon>Actinomycetota</taxon>
        <taxon>Actinomycetes</taxon>
        <taxon>Kitasatosporales</taxon>
        <taxon>Streptomycetaceae</taxon>
        <taxon>Streptomyces</taxon>
    </lineage>
</organism>
<dbReference type="InterPro" id="IPR046112">
    <property type="entry name" value="DUF6049"/>
</dbReference>
<keyword evidence="2" id="KW-0812">Transmembrane</keyword>
<dbReference type="EMBL" id="JBIUYY010000014">
    <property type="protein sequence ID" value="MFJ2824944.1"/>
    <property type="molecule type" value="Genomic_DNA"/>
</dbReference>
<accession>A0ABW8ENV1</accession>
<dbReference type="PROSITE" id="PS51318">
    <property type="entry name" value="TAT"/>
    <property type="match status" value="1"/>
</dbReference>
<dbReference type="Proteomes" id="UP001617351">
    <property type="component" value="Unassembled WGS sequence"/>
</dbReference>
<dbReference type="Pfam" id="PF19516">
    <property type="entry name" value="DUF6049"/>
    <property type="match status" value="1"/>
</dbReference>
<evidence type="ECO:0000313" key="3">
    <source>
        <dbReference type="EMBL" id="MFJ2824944.1"/>
    </source>
</evidence>
<keyword evidence="2" id="KW-0472">Membrane</keyword>
<proteinExistence type="predicted"/>
<feature type="transmembrane region" description="Helical" evidence="2">
    <location>
        <begin position="689"/>
        <end position="709"/>
    </location>
</feature>
<evidence type="ECO:0000313" key="4">
    <source>
        <dbReference type="Proteomes" id="UP001617351"/>
    </source>
</evidence>
<name>A0ABW8ENV1_STRT5</name>
<keyword evidence="2" id="KW-1133">Transmembrane helix</keyword>
<dbReference type="Gene3D" id="2.60.40.10">
    <property type="entry name" value="Immunoglobulins"/>
    <property type="match status" value="1"/>
</dbReference>
<dbReference type="InterPro" id="IPR006311">
    <property type="entry name" value="TAT_signal"/>
</dbReference>
<evidence type="ECO:0000256" key="1">
    <source>
        <dbReference type="SAM" id="MobiDB-lite"/>
    </source>
</evidence>
<feature type="compositionally biased region" description="Polar residues" evidence="1">
    <location>
        <begin position="754"/>
        <end position="770"/>
    </location>
</feature>
<feature type="region of interest" description="Disordered" evidence="1">
    <location>
        <begin position="723"/>
        <end position="779"/>
    </location>
</feature>
<dbReference type="InterPro" id="IPR013783">
    <property type="entry name" value="Ig-like_fold"/>
</dbReference>
<reference evidence="3 4" key="1">
    <citation type="submission" date="2024-10" db="EMBL/GenBank/DDBJ databases">
        <title>The Natural Products Discovery Center: Release of the First 8490 Sequenced Strains for Exploring Actinobacteria Biosynthetic Diversity.</title>
        <authorList>
            <person name="Kalkreuter E."/>
            <person name="Kautsar S.A."/>
            <person name="Yang D."/>
            <person name="Bader C.D."/>
            <person name="Teijaro C.N."/>
            <person name="Fluegel L."/>
            <person name="Davis C.M."/>
            <person name="Simpson J.R."/>
            <person name="Lauterbach L."/>
            <person name="Steele A.D."/>
            <person name="Gui C."/>
            <person name="Meng S."/>
            <person name="Li G."/>
            <person name="Viehrig K."/>
            <person name="Ye F."/>
            <person name="Su P."/>
            <person name="Kiefer A.F."/>
            <person name="Nichols A."/>
            <person name="Cepeda A.J."/>
            <person name="Yan W."/>
            <person name="Fan B."/>
            <person name="Jiang Y."/>
            <person name="Adhikari A."/>
            <person name="Zheng C.-J."/>
            <person name="Schuster L."/>
            <person name="Cowan T.M."/>
            <person name="Smanski M.J."/>
            <person name="Chevrette M.G."/>
            <person name="De Carvalho L.P.S."/>
            <person name="Shen B."/>
        </authorList>
    </citation>
    <scope>NUCLEOTIDE SEQUENCE [LARGE SCALE GENOMIC DNA]</scope>
    <source>
        <strain evidence="3 4">NPDC087220</strain>
    </source>
</reference>
<protein>
    <submittedName>
        <fullName evidence="3">DUF6049 family protein</fullName>
    </submittedName>
</protein>